<comment type="subcellular location">
    <subcellularLocation>
        <location evidence="2">Membrane</location>
    </subcellularLocation>
    <subcellularLocation>
        <location evidence="1">Nucleus</location>
    </subcellularLocation>
</comment>
<keyword evidence="14" id="KW-0539">Nucleus</keyword>
<dbReference type="Proteomes" id="UP000298390">
    <property type="component" value="Unassembled WGS sequence"/>
</dbReference>
<dbReference type="InterPro" id="IPR027417">
    <property type="entry name" value="P-loop_NTPase"/>
</dbReference>
<accession>A0A4Y9YQE5</accession>
<keyword evidence="8 16" id="KW-0227">DNA damage</keyword>
<feature type="domain" description="DNA mismatch repair proteins mutS family" evidence="19">
    <location>
        <begin position="879"/>
        <end position="895"/>
    </location>
</feature>
<dbReference type="FunFam" id="3.30.420.110:FF:000002">
    <property type="entry name" value="DNA mismatch repair protein"/>
    <property type="match status" value="1"/>
</dbReference>
<dbReference type="GO" id="GO:0016020">
    <property type="term" value="C:membrane"/>
    <property type="evidence" value="ECO:0007669"/>
    <property type="project" value="UniProtKB-SubCell"/>
</dbReference>
<evidence type="ECO:0000256" key="8">
    <source>
        <dbReference type="ARBA" id="ARBA00022763"/>
    </source>
</evidence>
<dbReference type="GO" id="GO:0006298">
    <property type="term" value="P:mismatch repair"/>
    <property type="evidence" value="ECO:0007669"/>
    <property type="project" value="InterPro"/>
</dbReference>
<dbReference type="Pfam" id="PF05188">
    <property type="entry name" value="MutS_II"/>
    <property type="match status" value="1"/>
</dbReference>
<dbReference type="FunFam" id="1.10.1420.10:FF:000003">
    <property type="entry name" value="DNA mismatch repair protein"/>
    <property type="match status" value="1"/>
</dbReference>
<dbReference type="InterPro" id="IPR045076">
    <property type="entry name" value="MutS"/>
</dbReference>
<proteinExistence type="inferred from homology"/>
<comment type="function">
    <text evidence="16">Component of the post-replicative DNA mismatch repair system (MMR).</text>
</comment>
<organism evidence="20 21">
    <name type="scientific">Rhodofomes roseus</name>
    <dbReference type="NCBI Taxonomy" id="34475"/>
    <lineage>
        <taxon>Eukaryota</taxon>
        <taxon>Fungi</taxon>
        <taxon>Dikarya</taxon>
        <taxon>Basidiomycota</taxon>
        <taxon>Agaricomycotina</taxon>
        <taxon>Agaricomycetes</taxon>
        <taxon>Polyporales</taxon>
        <taxon>Rhodofomes</taxon>
    </lineage>
</organism>
<dbReference type="InterPro" id="IPR032642">
    <property type="entry name" value="Msh2_ATP-bd"/>
</dbReference>
<dbReference type="SUPFAM" id="SSF53150">
    <property type="entry name" value="DNA repair protein MutS, domain II"/>
    <property type="match status" value="1"/>
</dbReference>
<evidence type="ECO:0000256" key="17">
    <source>
        <dbReference type="SAM" id="Phobius"/>
    </source>
</evidence>
<dbReference type="PANTHER" id="PTHR11361:SF35">
    <property type="entry name" value="DNA MISMATCH REPAIR PROTEIN MSH2"/>
    <property type="match status" value="1"/>
</dbReference>
<dbReference type="EMBL" id="SEKV01000094">
    <property type="protein sequence ID" value="TFY64585.1"/>
    <property type="molecule type" value="Genomic_DNA"/>
</dbReference>
<dbReference type="GO" id="GO:0030983">
    <property type="term" value="F:mismatched DNA binding"/>
    <property type="evidence" value="ECO:0007669"/>
    <property type="project" value="InterPro"/>
</dbReference>
<feature type="signal peptide" evidence="18">
    <location>
        <begin position="1"/>
        <end position="22"/>
    </location>
</feature>
<evidence type="ECO:0000256" key="12">
    <source>
        <dbReference type="ARBA" id="ARBA00023136"/>
    </source>
</evidence>
<dbReference type="PIRSF" id="PIRSF005813">
    <property type="entry name" value="MSH2"/>
    <property type="match status" value="1"/>
</dbReference>
<evidence type="ECO:0000256" key="9">
    <source>
        <dbReference type="ARBA" id="ARBA00022840"/>
    </source>
</evidence>
<evidence type="ECO:0000256" key="18">
    <source>
        <dbReference type="SAM" id="SignalP"/>
    </source>
</evidence>
<dbReference type="STRING" id="34475.A0A4Y9YQE5"/>
<dbReference type="InterPro" id="IPR000612">
    <property type="entry name" value="PMP3"/>
</dbReference>
<dbReference type="Gene3D" id="3.40.1170.10">
    <property type="entry name" value="DNA repair protein MutS, domain I"/>
    <property type="match status" value="1"/>
</dbReference>
<evidence type="ECO:0000259" key="19">
    <source>
        <dbReference type="PROSITE" id="PS00486"/>
    </source>
</evidence>
<evidence type="ECO:0000256" key="1">
    <source>
        <dbReference type="ARBA" id="ARBA00004123"/>
    </source>
</evidence>
<evidence type="ECO:0000256" key="4">
    <source>
        <dbReference type="ARBA" id="ARBA00009530"/>
    </source>
</evidence>
<evidence type="ECO:0000256" key="5">
    <source>
        <dbReference type="ARBA" id="ARBA00019549"/>
    </source>
</evidence>
<dbReference type="InterPro" id="IPR016151">
    <property type="entry name" value="DNA_mismatch_repair_MutS_N"/>
</dbReference>
<dbReference type="SUPFAM" id="SSF52540">
    <property type="entry name" value="P-loop containing nucleoside triphosphate hydrolases"/>
    <property type="match status" value="1"/>
</dbReference>
<evidence type="ECO:0000313" key="20">
    <source>
        <dbReference type="EMBL" id="TFY64585.1"/>
    </source>
</evidence>
<dbReference type="SMART" id="SM00534">
    <property type="entry name" value="MUTSac"/>
    <property type="match status" value="1"/>
</dbReference>
<dbReference type="InterPro" id="IPR007696">
    <property type="entry name" value="DNA_mismatch_repair_MutS_core"/>
</dbReference>
<gene>
    <name evidence="20" type="ORF">EVJ58_g2528</name>
</gene>
<dbReference type="AlphaFoldDB" id="A0A4Y9YQE5"/>
<evidence type="ECO:0000256" key="11">
    <source>
        <dbReference type="ARBA" id="ARBA00023125"/>
    </source>
</evidence>
<evidence type="ECO:0000256" key="13">
    <source>
        <dbReference type="ARBA" id="ARBA00023204"/>
    </source>
</evidence>
<evidence type="ECO:0000313" key="21">
    <source>
        <dbReference type="Proteomes" id="UP000298390"/>
    </source>
</evidence>
<keyword evidence="18" id="KW-0732">Signal</keyword>
<evidence type="ECO:0000256" key="15">
    <source>
        <dbReference type="ARBA" id="ARBA00073545"/>
    </source>
</evidence>
<dbReference type="GO" id="GO:0005524">
    <property type="term" value="F:ATP binding"/>
    <property type="evidence" value="ECO:0007669"/>
    <property type="project" value="UniProtKB-KW"/>
</dbReference>
<sequence>MAIRGSDICLILIAIIFPPAAAAMITGCSCDLLINICLTILGYLPGHIHAFWLIYKKMQAEERYGRGGFRYVGSGQYEPLYAQPGGVPPGGPNYGATGVHTFLFGSFRMSLMYGKEKDADHEIDNSSHPGFISFFAKLPPKSPENGTLRLFFRGEWYSAHGPDALYVATHLFRTNTVLKYLGPGGKHGLPSVTLNEGQAKSFLREALTARQLKVEIWAPEAGQGKKATKFKLDKEASPGNLQAVEDLLFVNTDILSAPIVMAIKITSSPMAQGEPSKARTKTIGIAYADTSTREIGVADFVDNDLYSNVETLIIQLSVKEALIPTGTIKNNSERDFELKKLKEVLDRCGVVITERKPSDFTAKNIKEDMVRLLSPSSMPSTSSADAGVVIPELSLPAAPSALSALVSYLSLLSDPSNHGTFSIRIHDLSQFMRLDASALRALNLTEAPGNIGSNKNTTLFGLLNKCKTAQGSRLLGSWLKQPLVNLHEIRKRQNLVESFIDDANARRILQDDYLKMMPDMHRICKRFQKSVASLEDVVRIYQAILKLEGFITTLESVDTSNDEYKTLLEETYLTKLKEFNDSLSKYAEMVEQTLDLDELENHNFVIKPDYDARLQALAEKLKDVRDGLDEQHKKAGRDLGLNLDKKLHLENSQVYGYVFRVPKGDSKVVTGNKGYFELGVTKGGVFFTSKALKELATEYQETTEQYQKTQSGLVKEVVNIASTYAPVLESWNNVLAHLDVIVSFAHVAVNAPEAYVKPTMQEKGAGSLVLKDARHPCLEVQDDMSFIPNDIEMIKNESEFQIITGPNMGGKSTYIRQAGLIALMAQTGCFVPCSEASIPVFDSILCRVGAGDSQLKGISTFMAEMLETATILRSASKDSLIIIDELGRGTSTYDGFGLAWAISEHIASEIHAFCLFATHFHELTALDQQIPHVKNLHVVAHVSKADEGTRDRDITLLYQVKPGTIYDTSVRAASFSSLRLGVCDQSFGIHVAELANFPENVVKLAKRKADELEDFNTEDKHGEPELPAEVVEEGTKIIEELLRTWAASTSRDDGEDIVMADDDDDSNAAAQLAELKKCYERFQPRIESNAWVQSVFASLI</sequence>
<keyword evidence="9" id="KW-0067">ATP-binding</keyword>
<dbReference type="SUPFAM" id="SSF48334">
    <property type="entry name" value="DNA repair protein MutS, domain III"/>
    <property type="match status" value="1"/>
</dbReference>
<dbReference type="InterPro" id="IPR007695">
    <property type="entry name" value="DNA_mismatch_repair_MutS-lik_N"/>
</dbReference>
<dbReference type="FunFam" id="3.40.50.300:FF:000523">
    <property type="entry name" value="DNA mismatch repair protein"/>
    <property type="match status" value="1"/>
</dbReference>
<dbReference type="InterPro" id="IPR011184">
    <property type="entry name" value="DNA_mismatch_repair_Msh2"/>
</dbReference>
<dbReference type="PROSITE" id="PS00486">
    <property type="entry name" value="DNA_MISMATCH_REPAIR_2"/>
    <property type="match status" value="1"/>
</dbReference>
<keyword evidence="6 17" id="KW-0812">Transmembrane</keyword>
<feature type="transmembrane region" description="Helical" evidence="17">
    <location>
        <begin position="32"/>
        <end position="55"/>
    </location>
</feature>
<dbReference type="GO" id="GO:0140664">
    <property type="term" value="F:ATP-dependent DNA damage sensor activity"/>
    <property type="evidence" value="ECO:0007669"/>
    <property type="project" value="InterPro"/>
</dbReference>
<dbReference type="Gene3D" id="3.40.50.300">
    <property type="entry name" value="P-loop containing nucleotide triphosphate hydrolases"/>
    <property type="match status" value="1"/>
</dbReference>
<evidence type="ECO:0000256" key="6">
    <source>
        <dbReference type="ARBA" id="ARBA00022692"/>
    </source>
</evidence>
<evidence type="ECO:0000256" key="14">
    <source>
        <dbReference type="ARBA" id="ARBA00023242"/>
    </source>
</evidence>
<dbReference type="PANTHER" id="PTHR11361">
    <property type="entry name" value="DNA MISMATCH REPAIR PROTEIN MUTS FAMILY MEMBER"/>
    <property type="match status" value="1"/>
</dbReference>
<evidence type="ECO:0000256" key="7">
    <source>
        <dbReference type="ARBA" id="ARBA00022741"/>
    </source>
</evidence>
<dbReference type="Pfam" id="PF05190">
    <property type="entry name" value="MutS_IV"/>
    <property type="match status" value="1"/>
</dbReference>
<dbReference type="Pfam" id="PF05192">
    <property type="entry name" value="MutS_III"/>
    <property type="match status" value="1"/>
</dbReference>
<comment type="similarity">
    <text evidence="4">Belongs to the UPF0057 (PMP3) family.</text>
</comment>
<dbReference type="Pfam" id="PF01624">
    <property type="entry name" value="MutS_I"/>
    <property type="match status" value="1"/>
</dbReference>
<keyword evidence="11 16" id="KW-0238">DNA-binding</keyword>
<dbReference type="Pfam" id="PF01679">
    <property type="entry name" value="Pmp3"/>
    <property type="match status" value="1"/>
</dbReference>
<dbReference type="InterPro" id="IPR007860">
    <property type="entry name" value="DNA_mmatch_repair_MutS_con_dom"/>
</dbReference>
<dbReference type="SMART" id="SM00533">
    <property type="entry name" value="MUTSd"/>
    <property type="match status" value="1"/>
</dbReference>
<dbReference type="PROSITE" id="PS51257">
    <property type="entry name" value="PROKAR_LIPOPROTEIN"/>
    <property type="match status" value="1"/>
</dbReference>
<keyword evidence="13 16" id="KW-0234">DNA repair</keyword>
<keyword evidence="10 17" id="KW-1133">Transmembrane helix</keyword>
<dbReference type="GO" id="GO:0006312">
    <property type="term" value="P:mitotic recombination"/>
    <property type="evidence" value="ECO:0007669"/>
    <property type="project" value="TreeGrafter"/>
</dbReference>
<dbReference type="InterPro" id="IPR007861">
    <property type="entry name" value="DNA_mismatch_repair_MutS_clamp"/>
</dbReference>
<dbReference type="InterPro" id="IPR000432">
    <property type="entry name" value="DNA_mismatch_repair_MutS_C"/>
</dbReference>
<comment type="caution">
    <text evidence="20">The sequence shown here is derived from an EMBL/GenBank/DDBJ whole genome shotgun (WGS) entry which is preliminary data.</text>
</comment>
<dbReference type="InterPro" id="IPR036678">
    <property type="entry name" value="MutS_con_dom_sf"/>
</dbReference>
<protein>
    <recommendedName>
        <fullName evidence="15">DNA mismatch repair protein MSH2</fullName>
    </recommendedName>
    <alternativeName>
        <fullName evidence="5">DNA mismatch repair protein Msh2</fullName>
    </alternativeName>
</protein>
<comment type="similarity">
    <text evidence="3 16">Belongs to the DNA mismatch repair MutS family.</text>
</comment>
<name>A0A4Y9YQE5_9APHY</name>
<dbReference type="CDD" id="cd03285">
    <property type="entry name" value="ABC_MSH2_euk"/>
    <property type="match status" value="1"/>
</dbReference>
<dbReference type="InterPro" id="IPR036187">
    <property type="entry name" value="DNA_mismatch_repair_MutS_sf"/>
</dbReference>
<evidence type="ECO:0000256" key="10">
    <source>
        <dbReference type="ARBA" id="ARBA00022989"/>
    </source>
</evidence>
<evidence type="ECO:0000256" key="3">
    <source>
        <dbReference type="ARBA" id="ARBA00006271"/>
    </source>
</evidence>
<dbReference type="Gene3D" id="1.10.1420.10">
    <property type="match status" value="2"/>
</dbReference>
<feature type="chain" id="PRO_5021344302" description="DNA mismatch repair protein MSH2" evidence="18">
    <location>
        <begin position="23"/>
        <end position="1100"/>
    </location>
</feature>
<dbReference type="Pfam" id="PF00488">
    <property type="entry name" value="MutS_V"/>
    <property type="match status" value="1"/>
</dbReference>
<reference evidence="20 21" key="1">
    <citation type="submission" date="2019-01" db="EMBL/GenBank/DDBJ databases">
        <title>Genome sequencing of the rare red list fungi Fomitopsis rosea.</title>
        <authorList>
            <person name="Buettner E."/>
            <person name="Kellner H."/>
        </authorList>
    </citation>
    <scope>NUCLEOTIDE SEQUENCE [LARGE SCALE GENOMIC DNA]</scope>
    <source>
        <strain evidence="20 21">DSM 105464</strain>
    </source>
</reference>
<dbReference type="Gene3D" id="3.30.420.110">
    <property type="entry name" value="MutS, connector domain"/>
    <property type="match status" value="1"/>
</dbReference>
<dbReference type="GO" id="GO:0032301">
    <property type="term" value="C:MutSalpha complex"/>
    <property type="evidence" value="ECO:0007669"/>
    <property type="project" value="TreeGrafter"/>
</dbReference>
<keyword evidence="12 17" id="KW-0472">Membrane</keyword>
<keyword evidence="7 16" id="KW-0547">Nucleotide-binding</keyword>
<evidence type="ECO:0000256" key="16">
    <source>
        <dbReference type="RuleBase" id="RU003756"/>
    </source>
</evidence>
<evidence type="ECO:0000256" key="2">
    <source>
        <dbReference type="ARBA" id="ARBA00004370"/>
    </source>
</evidence>